<dbReference type="EMBL" id="LXEU01000063">
    <property type="protein sequence ID" value="OAT50652.1"/>
    <property type="molecule type" value="Genomic_DNA"/>
</dbReference>
<accession>A0A1B7JS14</accession>
<evidence type="ECO:0000313" key="2">
    <source>
        <dbReference type="Proteomes" id="UP000078386"/>
    </source>
</evidence>
<evidence type="ECO:0008006" key="3">
    <source>
        <dbReference type="Google" id="ProtNLM"/>
    </source>
</evidence>
<sequence>MDEQRVSTKKTLVVGMIRSAGRPGNAIVANAHAAAMQNAKLIYFTPDDVDINKKKINALHYVDGQWRTIVSDFPDVIENDERSLRRKDIFSVLTQNAPFTMHLLGGKLTTFNRIKKAGIYEELLIPDYSINTLTDFTHAAGFFERFVIKPMRGSQGSNVSYFERIEGGVRVNHCGKVSELSTADLANFYHDVIGEKHYLLQKYVESRSSHGLPFDIRIHVRRGAEARWKLVKIYARIGAGDTIVSNISAGGSMASASSFLTVQFGQDKGRQILNDLRALAKSFPAKFQSLYPEFMIDALGIDIGVDREGKLWIFEVNSCPGAKFFALEAAIPRMEYAIWLARDYAERQRSKV</sequence>
<dbReference type="SUPFAM" id="SSF56059">
    <property type="entry name" value="Glutathione synthetase ATP-binding domain-like"/>
    <property type="match status" value="1"/>
</dbReference>
<dbReference type="PANTHER" id="PTHR21621:SF0">
    <property type="entry name" value="BETA-CITRYLGLUTAMATE SYNTHASE B-RELATED"/>
    <property type="match status" value="1"/>
</dbReference>
<protein>
    <recommendedName>
        <fullName evidence="3">ATP-grasp domain-containing protein</fullName>
    </recommendedName>
</protein>
<dbReference type="Gene3D" id="3.30.470.20">
    <property type="entry name" value="ATP-grasp fold, B domain"/>
    <property type="match status" value="1"/>
</dbReference>
<dbReference type="GO" id="GO:0005737">
    <property type="term" value="C:cytoplasm"/>
    <property type="evidence" value="ECO:0007669"/>
    <property type="project" value="TreeGrafter"/>
</dbReference>
<dbReference type="GO" id="GO:0016879">
    <property type="term" value="F:ligase activity, forming carbon-nitrogen bonds"/>
    <property type="evidence" value="ECO:0007669"/>
    <property type="project" value="TreeGrafter"/>
</dbReference>
<dbReference type="PATRIC" id="fig|1354264.4.peg.3192"/>
<dbReference type="PANTHER" id="PTHR21621">
    <property type="entry name" value="RIBOSOMAL PROTEIN S6 MODIFICATION PROTEIN"/>
    <property type="match status" value="1"/>
</dbReference>
<dbReference type="AlphaFoldDB" id="A0A1B7JS14"/>
<keyword evidence="2" id="KW-1185">Reference proteome</keyword>
<dbReference type="InterPro" id="IPR026838">
    <property type="entry name" value="YheC/D"/>
</dbReference>
<proteinExistence type="predicted"/>
<organism evidence="1 2">
    <name type="scientific">Kluyvera georgiana ATCC 51603</name>
    <dbReference type="NCBI Taxonomy" id="1354264"/>
    <lineage>
        <taxon>Bacteria</taxon>
        <taxon>Pseudomonadati</taxon>
        <taxon>Pseudomonadota</taxon>
        <taxon>Gammaproteobacteria</taxon>
        <taxon>Enterobacterales</taxon>
        <taxon>Enterobacteriaceae</taxon>
        <taxon>Kluyvera</taxon>
    </lineage>
</organism>
<dbReference type="Proteomes" id="UP000078386">
    <property type="component" value="Unassembled WGS sequence"/>
</dbReference>
<evidence type="ECO:0000313" key="1">
    <source>
        <dbReference type="EMBL" id="OAT50652.1"/>
    </source>
</evidence>
<gene>
    <name evidence="1" type="ORF">M989_03061</name>
</gene>
<dbReference type="Pfam" id="PF14398">
    <property type="entry name" value="ATPgrasp_YheCD"/>
    <property type="match status" value="1"/>
</dbReference>
<reference evidence="1 2" key="1">
    <citation type="submission" date="2016-04" db="EMBL/GenBank/DDBJ databases">
        <title>ATOL: Assembling a taxonomically balanced genome-scale reconstruction of the evolutionary history of the Enterobacteriaceae.</title>
        <authorList>
            <person name="Plunkett G.III."/>
            <person name="Neeno-Eckwall E.C."/>
            <person name="Glasner J.D."/>
            <person name="Perna N.T."/>
        </authorList>
    </citation>
    <scope>NUCLEOTIDE SEQUENCE [LARGE SCALE GENOMIC DNA]</scope>
    <source>
        <strain evidence="1 2">ATCC 51603</strain>
    </source>
</reference>
<dbReference type="RefSeq" id="WP_064546779.1">
    <property type="nucleotide sequence ID" value="NZ_LXEU01000063.1"/>
</dbReference>
<name>A0A1B7JS14_9ENTR</name>
<comment type="caution">
    <text evidence="1">The sequence shown here is derived from an EMBL/GenBank/DDBJ whole genome shotgun (WGS) entry which is preliminary data.</text>
</comment>